<evidence type="ECO:0000313" key="2">
    <source>
        <dbReference type="Proteomes" id="UP001145021"/>
    </source>
</evidence>
<evidence type="ECO:0008006" key="3">
    <source>
        <dbReference type="Google" id="ProtNLM"/>
    </source>
</evidence>
<reference evidence="1" key="1">
    <citation type="submission" date="2022-07" db="EMBL/GenBank/DDBJ databases">
        <title>Phylogenomic reconstructions and comparative analyses of Kickxellomycotina fungi.</title>
        <authorList>
            <person name="Reynolds N.K."/>
            <person name="Stajich J.E."/>
            <person name="Barry K."/>
            <person name="Grigoriev I.V."/>
            <person name="Crous P."/>
            <person name="Smith M.E."/>
        </authorList>
    </citation>
    <scope>NUCLEOTIDE SEQUENCE</scope>
    <source>
        <strain evidence="1">NBRC 105413</strain>
    </source>
</reference>
<dbReference type="Gene3D" id="3.40.50.200">
    <property type="entry name" value="Peptidase S8/S53 domain"/>
    <property type="match status" value="1"/>
</dbReference>
<feature type="non-terminal residue" evidence="1">
    <location>
        <position position="93"/>
    </location>
</feature>
<evidence type="ECO:0000313" key="1">
    <source>
        <dbReference type="EMBL" id="KAJ1642525.1"/>
    </source>
</evidence>
<dbReference type="GO" id="GO:0004252">
    <property type="term" value="F:serine-type endopeptidase activity"/>
    <property type="evidence" value="ECO:0007669"/>
    <property type="project" value="InterPro"/>
</dbReference>
<dbReference type="GO" id="GO:0006508">
    <property type="term" value="P:proteolysis"/>
    <property type="evidence" value="ECO:0007669"/>
    <property type="project" value="InterPro"/>
</dbReference>
<sequence length="93" mass="9905">MEMQSSDYPSSSLLQKEITQAAEFVSKNPTFDGRDTVIAILDTGIDPAASGMQKTSTGKQKVIDFIDCSGSGDVELGPAQKCSDEKPFELVGD</sequence>
<gene>
    <name evidence="1" type="ORF">LPJ64_005629</name>
</gene>
<dbReference type="InterPro" id="IPR036852">
    <property type="entry name" value="Peptidase_S8/S53_dom_sf"/>
</dbReference>
<dbReference type="AlphaFoldDB" id="A0A9W7XDZ9"/>
<name>A0A9W7XDZ9_9FUNG</name>
<proteinExistence type="predicted"/>
<dbReference type="EMBL" id="JANBOH010000384">
    <property type="protein sequence ID" value="KAJ1642525.1"/>
    <property type="molecule type" value="Genomic_DNA"/>
</dbReference>
<dbReference type="Proteomes" id="UP001145021">
    <property type="component" value="Unassembled WGS sequence"/>
</dbReference>
<comment type="caution">
    <text evidence="1">The sequence shown here is derived from an EMBL/GenBank/DDBJ whole genome shotgun (WGS) entry which is preliminary data.</text>
</comment>
<organism evidence="1 2">
    <name type="scientific">Coemansia asiatica</name>
    <dbReference type="NCBI Taxonomy" id="1052880"/>
    <lineage>
        <taxon>Eukaryota</taxon>
        <taxon>Fungi</taxon>
        <taxon>Fungi incertae sedis</taxon>
        <taxon>Zoopagomycota</taxon>
        <taxon>Kickxellomycotina</taxon>
        <taxon>Kickxellomycetes</taxon>
        <taxon>Kickxellales</taxon>
        <taxon>Kickxellaceae</taxon>
        <taxon>Coemansia</taxon>
    </lineage>
</organism>
<keyword evidence="2" id="KW-1185">Reference proteome</keyword>
<accession>A0A9W7XDZ9</accession>
<protein>
    <recommendedName>
        <fullName evidence="3">Subtilisin</fullName>
    </recommendedName>
</protein>